<feature type="transmembrane region" description="Helical" evidence="6">
    <location>
        <begin position="27"/>
        <end position="45"/>
    </location>
</feature>
<feature type="transmembrane region" description="Helical" evidence="6">
    <location>
        <begin position="131"/>
        <end position="152"/>
    </location>
</feature>
<evidence type="ECO:0000313" key="7">
    <source>
        <dbReference type="EMBL" id="KAF3438842.1"/>
    </source>
</evidence>
<dbReference type="OrthoDB" id="1630410at2759"/>
<comment type="subcellular location">
    <subcellularLocation>
        <location evidence="1">Membrane</location>
        <topology evidence="1">Multi-pass membrane protein</topology>
    </subcellularLocation>
</comment>
<dbReference type="EMBL" id="VOIH02000008">
    <property type="protein sequence ID" value="KAF3438842.1"/>
    <property type="molecule type" value="Genomic_DNA"/>
</dbReference>
<evidence type="ECO:0000256" key="3">
    <source>
        <dbReference type="ARBA" id="ARBA00022692"/>
    </source>
</evidence>
<name>A0A8K0DWI0_9ROSA</name>
<dbReference type="InterPro" id="IPR008892">
    <property type="entry name" value="COR413"/>
</dbReference>
<dbReference type="Pfam" id="PF05562">
    <property type="entry name" value="WCOR413"/>
    <property type="match status" value="1"/>
</dbReference>
<keyword evidence="4 6" id="KW-1133">Transmembrane helix</keyword>
<keyword evidence="8" id="KW-1185">Reference proteome</keyword>
<feature type="transmembrane region" description="Helical" evidence="6">
    <location>
        <begin position="57"/>
        <end position="81"/>
    </location>
</feature>
<keyword evidence="5 6" id="KW-0472">Membrane</keyword>
<sequence>MGLSKVVAATFASAAETVFTDSKARNSFQWGGTIFALLLLILNRLGQRSSMQTTLLVLYLFASFPNVLFEILSILYVMAIWRENILAFLLPKAKFSSALKDYTVVALAQKLTERGYALHNEGLSHQRVGHMVFFVFVLVRWLRFSVFIAYAIRERRAELWGSL</sequence>
<evidence type="ECO:0000256" key="5">
    <source>
        <dbReference type="ARBA" id="ARBA00023136"/>
    </source>
</evidence>
<comment type="similarity">
    <text evidence="2">Belongs to the Cold-regulated 413 protein family.</text>
</comment>
<dbReference type="AlphaFoldDB" id="A0A8K0DWI0"/>
<accession>A0A8K0DWI0</accession>
<proteinExistence type="inferred from homology"/>
<gene>
    <name evidence="7" type="ORF">FNV43_RR17117</name>
</gene>
<evidence type="ECO:0000256" key="1">
    <source>
        <dbReference type="ARBA" id="ARBA00004141"/>
    </source>
</evidence>
<reference evidence="7" key="1">
    <citation type="submission" date="2020-03" db="EMBL/GenBank/DDBJ databases">
        <title>A high-quality chromosome-level genome assembly of a woody plant with both climbing and erect habits, Rhamnella rubrinervis.</title>
        <authorList>
            <person name="Lu Z."/>
            <person name="Yang Y."/>
            <person name="Zhu X."/>
            <person name="Sun Y."/>
        </authorList>
    </citation>
    <scope>NUCLEOTIDE SEQUENCE</scope>
    <source>
        <strain evidence="7">BYM</strain>
        <tissue evidence="7">Leaf</tissue>
    </source>
</reference>
<protein>
    <submittedName>
        <fullName evidence="7">Uncharacterized protein</fullName>
    </submittedName>
</protein>
<evidence type="ECO:0000256" key="4">
    <source>
        <dbReference type="ARBA" id="ARBA00022989"/>
    </source>
</evidence>
<evidence type="ECO:0000256" key="2">
    <source>
        <dbReference type="ARBA" id="ARBA00005852"/>
    </source>
</evidence>
<comment type="caution">
    <text evidence="7">The sequence shown here is derived from an EMBL/GenBank/DDBJ whole genome shotgun (WGS) entry which is preliminary data.</text>
</comment>
<dbReference type="GO" id="GO:0016020">
    <property type="term" value="C:membrane"/>
    <property type="evidence" value="ECO:0007669"/>
    <property type="project" value="UniProtKB-SubCell"/>
</dbReference>
<evidence type="ECO:0000256" key="6">
    <source>
        <dbReference type="SAM" id="Phobius"/>
    </source>
</evidence>
<keyword evidence="3 6" id="KW-0812">Transmembrane</keyword>
<organism evidence="7 8">
    <name type="scientific">Rhamnella rubrinervis</name>
    <dbReference type="NCBI Taxonomy" id="2594499"/>
    <lineage>
        <taxon>Eukaryota</taxon>
        <taxon>Viridiplantae</taxon>
        <taxon>Streptophyta</taxon>
        <taxon>Embryophyta</taxon>
        <taxon>Tracheophyta</taxon>
        <taxon>Spermatophyta</taxon>
        <taxon>Magnoliopsida</taxon>
        <taxon>eudicotyledons</taxon>
        <taxon>Gunneridae</taxon>
        <taxon>Pentapetalae</taxon>
        <taxon>rosids</taxon>
        <taxon>fabids</taxon>
        <taxon>Rosales</taxon>
        <taxon>Rhamnaceae</taxon>
        <taxon>rhamnoid group</taxon>
        <taxon>Rhamneae</taxon>
        <taxon>Rhamnella</taxon>
    </lineage>
</organism>
<dbReference type="Proteomes" id="UP000796880">
    <property type="component" value="Unassembled WGS sequence"/>
</dbReference>
<evidence type="ECO:0000313" key="8">
    <source>
        <dbReference type="Proteomes" id="UP000796880"/>
    </source>
</evidence>